<dbReference type="GO" id="GO:0008932">
    <property type="term" value="F:lytic endotransglycosylase activity"/>
    <property type="evidence" value="ECO:0007669"/>
    <property type="project" value="UniProtKB-UniRule"/>
</dbReference>
<evidence type="ECO:0000256" key="1">
    <source>
        <dbReference type="ARBA" id="ARBA00022475"/>
    </source>
</evidence>
<dbReference type="GO" id="GO:0071555">
    <property type="term" value="P:cell wall organization"/>
    <property type="evidence" value="ECO:0007669"/>
    <property type="project" value="UniProtKB-KW"/>
</dbReference>
<gene>
    <name evidence="7" type="primary">mltG</name>
    <name evidence="8" type="ORF">BLW93_03935</name>
</gene>
<organism evidence="8 9">
    <name type="scientific">Desulfurobacterium indicum</name>
    <dbReference type="NCBI Taxonomy" id="1914305"/>
    <lineage>
        <taxon>Bacteria</taxon>
        <taxon>Pseudomonadati</taxon>
        <taxon>Aquificota</taxon>
        <taxon>Aquificia</taxon>
        <taxon>Desulfurobacteriales</taxon>
        <taxon>Desulfurobacteriaceae</taxon>
        <taxon>Desulfurobacterium</taxon>
    </lineage>
</organism>
<feature type="site" description="Important for catalytic activity" evidence="7">
    <location>
        <position position="216"/>
    </location>
</feature>
<evidence type="ECO:0000256" key="6">
    <source>
        <dbReference type="ARBA" id="ARBA00023316"/>
    </source>
</evidence>
<dbReference type="EC" id="4.2.2.29" evidence="7"/>
<keyword evidence="6 7" id="KW-0961">Cell wall biogenesis/degradation</keyword>
<protein>
    <recommendedName>
        <fullName evidence="7">Endolytic murein transglycosylase</fullName>
        <ecNumber evidence="7">4.2.2.29</ecNumber>
    </recommendedName>
    <alternativeName>
        <fullName evidence="7">Peptidoglycan lytic transglycosylase</fullName>
    </alternativeName>
    <alternativeName>
        <fullName evidence="7">Peptidoglycan polymerization terminase</fullName>
    </alternativeName>
</protein>
<comment type="catalytic activity">
    <reaction evidence="7">
        <text>a peptidoglycan chain = a peptidoglycan chain with N-acetyl-1,6-anhydromuramyl-[peptide] at the reducing end + a peptidoglycan chain with N-acetylglucosamine at the non-reducing end.</text>
        <dbReference type="EC" id="4.2.2.29"/>
    </reaction>
</comment>
<dbReference type="GO" id="GO:0009252">
    <property type="term" value="P:peptidoglycan biosynthetic process"/>
    <property type="evidence" value="ECO:0007669"/>
    <property type="project" value="UniProtKB-UniRule"/>
</dbReference>
<dbReference type="HAMAP" id="MF_02065">
    <property type="entry name" value="MltG"/>
    <property type="match status" value="1"/>
</dbReference>
<keyword evidence="3 7" id="KW-1133">Transmembrane helix</keyword>
<dbReference type="STRING" id="1914305.BLW93_03935"/>
<comment type="caution">
    <text evidence="8">The sequence shown here is derived from an EMBL/GenBank/DDBJ whole genome shotgun (WGS) entry which is preliminary data.</text>
</comment>
<keyword evidence="5 7" id="KW-0456">Lyase</keyword>
<dbReference type="PANTHER" id="PTHR30518">
    <property type="entry name" value="ENDOLYTIC MUREIN TRANSGLYCOSYLASE"/>
    <property type="match status" value="1"/>
</dbReference>
<dbReference type="OrthoDB" id="9814591at2"/>
<keyword evidence="2 7" id="KW-0812">Transmembrane</keyword>
<evidence type="ECO:0000313" key="8">
    <source>
        <dbReference type="EMBL" id="OMH40647.1"/>
    </source>
</evidence>
<dbReference type="RefSeq" id="WP_076712813.1">
    <property type="nucleotide sequence ID" value="NZ_MOEN01000011.1"/>
</dbReference>
<keyword evidence="4 7" id="KW-0472">Membrane</keyword>
<dbReference type="NCBIfam" id="TIGR00247">
    <property type="entry name" value="endolytic transglycosylase MltG"/>
    <property type="match status" value="1"/>
</dbReference>
<name>A0A1R1MLH9_9BACT</name>
<sequence length="336" mass="38873">MKRRFFYFVCLIIFLLLFGMVFSFETSRKMDVSFSVRKGESTYAVIDRLAKEHVIKEPFISKIYARFNNVKVKAGKYILNGTYSDEDILKILSRGQVHYVKFVIPEGYDLFDVAGVLDSHFPNCNKERFLRLAFNSTFVRFMGINSTSLEGFLFPDTYLVDREATCSEIVSGMVSNFNRKVNPLFKTYNPPALVKRALGSVSVKKLLTVASIVEKETSLEPERPIIAGIIYKRLIRKMPLQCDPTVIYAYRLKGIFKKRLNGKDIEKIKSPFNTYLVRGLPPTPICNPGIKSIRAAMYPVNTTFLYFFAVNGKHVFSKTYKEHLRKMRKYYNRHVK</sequence>
<evidence type="ECO:0000256" key="3">
    <source>
        <dbReference type="ARBA" id="ARBA00022989"/>
    </source>
</evidence>
<evidence type="ECO:0000313" key="9">
    <source>
        <dbReference type="Proteomes" id="UP000187408"/>
    </source>
</evidence>
<dbReference type="CDD" id="cd08010">
    <property type="entry name" value="MltG_like"/>
    <property type="match status" value="1"/>
</dbReference>
<accession>A0A1R1MLH9</accession>
<dbReference type="Gene3D" id="3.30.1490.480">
    <property type="entry name" value="Endolytic murein transglycosylase"/>
    <property type="match status" value="1"/>
</dbReference>
<dbReference type="InterPro" id="IPR003770">
    <property type="entry name" value="MLTG-like"/>
</dbReference>
<comment type="function">
    <text evidence="7">Functions as a peptidoglycan terminase that cleaves nascent peptidoglycan strands endolytically to terminate their elongation.</text>
</comment>
<evidence type="ECO:0000256" key="7">
    <source>
        <dbReference type="HAMAP-Rule" id="MF_02065"/>
    </source>
</evidence>
<dbReference type="Pfam" id="PF02618">
    <property type="entry name" value="YceG"/>
    <property type="match status" value="1"/>
</dbReference>
<keyword evidence="1 7" id="KW-1003">Cell membrane</keyword>
<reference evidence="8 9" key="1">
    <citation type="submission" date="2016-10" db="EMBL/GenBank/DDBJ databases">
        <title>Genome sequence of a sulfur-reducing bacterium Desulfurobacterium indicum K6013.</title>
        <authorList>
            <person name="Cao J."/>
            <person name="Shao Z."/>
            <person name="Alain K."/>
            <person name="Jebbar M."/>
        </authorList>
    </citation>
    <scope>NUCLEOTIDE SEQUENCE [LARGE SCALE GENOMIC DNA]</scope>
    <source>
        <strain evidence="8 9">K6013</strain>
    </source>
</reference>
<evidence type="ECO:0000256" key="2">
    <source>
        <dbReference type="ARBA" id="ARBA00022692"/>
    </source>
</evidence>
<evidence type="ECO:0000256" key="5">
    <source>
        <dbReference type="ARBA" id="ARBA00023239"/>
    </source>
</evidence>
<dbReference type="GO" id="GO:0005886">
    <property type="term" value="C:plasma membrane"/>
    <property type="evidence" value="ECO:0007669"/>
    <property type="project" value="UniProtKB-UniRule"/>
</dbReference>
<evidence type="ECO:0000256" key="4">
    <source>
        <dbReference type="ARBA" id="ARBA00023136"/>
    </source>
</evidence>
<dbReference type="Proteomes" id="UP000187408">
    <property type="component" value="Unassembled WGS sequence"/>
</dbReference>
<dbReference type="PANTHER" id="PTHR30518:SF2">
    <property type="entry name" value="ENDOLYTIC MUREIN TRANSGLYCOSYLASE"/>
    <property type="match status" value="1"/>
</dbReference>
<dbReference type="EMBL" id="MOEN01000011">
    <property type="protein sequence ID" value="OMH40647.1"/>
    <property type="molecule type" value="Genomic_DNA"/>
</dbReference>
<dbReference type="AlphaFoldDB" id="A0A1R1MLH9"/>
<keyword evidence="9" id="KW-1185">Reference proteome</keyword>
<dbReference type="Gene3D" id="3.30.160.60">
    <property type="entry name" value="Classic Zinc Finger"/>
    <property type="match status" value="1"/>
</dbReference>
<proteinExistence type="inferred from homology"/>
<comment type="similarity">
    <text evidence="7">Belongs to the transglycosylase MltG family.</text>
</comment>